<feature type="compositionally biased region" description="Polar residues" evidence="1">
    <location>
        <begin position="185"/>
        <end position="201"/>
    </location>
</feature>
<dbReference type="Proteomes" id="UP001215598">
    <property type="component" value="Unassembled WGS sequence"/>
</dbReference>
<evidence type="ECO:0008006" key="5">
    <source>
        <dbReference type="Google" id="ProtNLM"/>
    </source>
</evidence>
<protein>
    <recommendedName>
        <fullName evidence="5">Secreted protein</fullName>
    </recommendedName>
</protein>
<keyword evidence="4" id="KW-1185">Reference proteome</keyword>
<gene>
    <name evidence="3" type="ORF">B0H16DRAFT_1454213</name>
</gene>
<feature type="signal peptide" evidence="2">
    <location>
        <begin position="1"/>
        <end position="19"/>
    </location>
</feature>
<evidence type="ECO:0000256" key="2">
    <source>
        <dbReference type="SAM" id="SignalP"/>
    </source>
</evidence>
<dbReference type="EMBL" id="JARKIB010000025">
    <property type="protein sequence ID" value="KAJ7765644.1"/>
    <property type="molecule type" value="Genomic_DNA"/>
</dbReference>
<evidence type="ECO:0000313" key="4">
    <source>
        <dbReference type="Proteomes" id="UP001215598"/>
    </source>
</evidence>
<comment type="caution">
    <text evidence="3">The sequence shown here is derived from an EMBL/GenBank/DDBJ whole genome shotgun (WGS) entry which is preliminary data.</text>
</comment>
<sequence length="217" mass="23677">MARKGPLGLLVAHIVLVLGLERSPEGCGRQATANLLWRASSLKDEKGRTKGKAYAGSTSGVFKKGVVMNTTATRGKTLDGRGVSIPTNRRSLVPPYEALGSRTPRLGSTRPRWGGRRCGGGAVNRQRRNSRECGEQAWETTTNKQVLQTNSQTRHLKPSTAADEVNPHHLMRPPQKMAASRRHGTTVNPQKNVDPYANTTRHPGRTHPNAVNARPRS</sequence>
<name>A0AAD7JIM2_9AGAR</name>
<feature type="chain" id="PRO_5041990815" description="Secreted protein" evidence="2">
    <location>
        <begin position="20"/>
        <end position="217"/>
    </location>
</feature>
<accession>A0AAD7JIM2</accession>
<keyword evidence="2" id="KW-0732">Signal</keyword>
<feature type="region of interest" description="Disordered" evidence="1">
    <location>
        <begin position="94"/>
        <end position="141"/>
    </location>
</feature>
<evidence type="ECO:0000256" key="1">
    <source>
        <dbReference type="SAM" id="MobiDB-lite"/>
    </source>
</evidence>
<evidence type="ECO:0000313" key="3">
    <source>
        <dbReference type="EMBL" id="KAJ7765644.1"/>
    </source>
</evidence>
<proteinExistence type="predicted"/>
<reference evidence="3" key="1">
    <citation type="submission" date="2023-03" db="EMBL/GenBank/DDBJ databases">
        <title>Massive genome expansion in bonnet fungi (Mycena s.s.) driven by repeated elements and novel gene families across ecological guilds.</title>
        <authorList>
            <consortium name="Lawrence Berkeley National Laboratory"/>
            <person name="Harder C.B."/>
            <person name="Miyauchi S."/>
            <person name="Viragh M."/>
            <person name="Kuo A."/>
            <person name="Thoen E."/>
            <person name="Andreopoulos B."/>
            <person name="Lu D."/>
            <person name="Skrede I."/>
            <person name="Drula E."/>
            <person name="Henrissat B."/>
            <person name="Morin E."/>
            <person name="Kohler A."/>
            <person name="Barry K."/>
            <person name="LaButti K."/>
            <person name="Morin E."/>
            <person name="Salamov A."/>
            <person name="Lipzen A."/>
            <person name="Mereny Z."/>
            <person name="Hegedus B."/>
            <person name="Baldrian P."/>
            <person name="Stursova M."/>
            <person name="Weitz H."/>
            <person name="Taylor A."/>
            <person name="Grigoriev I.V."/>
            <person name="Nagy L.G."/>
            <person name="Martin F."/>
            <person name="Kauserud H."/>
        </authorList>
    </citation>
    <scope>NUCLEOTIDE SEQUENCE</scope>
    <source>
        <strain evidence="3">CBHHK182m</strain>
    </source>
</reference>
<organism evidence="3 4">
    <name type="scientific">Mycena metata</name>
    <dbReference type="NCBI Taxonomy" id="1033252"/>
    <lineage>
        <taxon>Eukaryota</taxon>
        <taxon>Fungi</taxon>
        <taxon>Dikarya</taxon>
        <taxon>Basidiomycota</taxon>
        <taxon>Agaricomycotina</taxon>
        <taxon>Agaricomycetes</taxon>
        <taxon>Agaricomycetidae</taxon>
        <taxon>Agaricales</taxon>
        <taxon>Marasmiineae</taxon>
        <taxon>Mycenaceae</taxon>
        <taxon>Mycena</taxon>
    </lineage>
</organism>
<feature type="region of interest" description="Disordered" evidence="1">
    <location>
        <begin position="174"/>
        <end position="217"/>
    </location>
</feature>
<dbReference type="AlphaFoldDB" id="A0AAD7JIM2"/>